<dbReference type="InterPro" id="IPR027396">
    <property type="entry name" value="DsrEFH-like"/>
</dbReference>
<gene>
    <name evidence="9" type="primary">cdr</name>
    <name evidence="9" type="ORF">AN618_16900</name>
</gene>
<evidence type="ECO:0000256" key="2">
    <source>
        <dbReference type="ARBA" id="ARBA00009130"/>
    </source>
</evidence>
<dbReference type="RefSeq" id="WP_066353866.1">
    <property type="nucleotide sequence ID" value="NZ_LOED01000022.1"/>
</dbReference>
<dbReference type="SUPFAM" id="SSF75169">
    <property type="entry name" value="DsrEFH-like"/>
    <property type="match status" value="1"/>
</dbReference>
<comment type="similarity">
    <text evidence="2">Belongs to the class-III pyridine nucleotide-disulfide oxidoreductase family.</text>
</comment>
<evidence type="ECO:0000256" key="1">
    <source>
        <dbReference type="ARBA" id="ARBA00001974"/>
    </source>
</evidence>
<dbReference type="PANTHER" id="PTHR43429:SF1">
    <property type="entry name" value="NAD(P)H SULFUR OXIDOREDUCTASE (COA-DEPENDENT)"/>
    <property type="match status" value="1"/>
</dbReference>
<dbReference type="InterPro" id="IPR023753">
    <property type="entry name" value="FAD/NAD-binding_dom"/>
</dbReference>
<dbReference type="PRINTS" id="PR00368">
    <property type="entry name" value="FADPNR"/>
</dbReference>
<dbReference type="InterPro" id="IPR050260">
    <property type="entry name" value="FAD-bd_OxRdtase"/>
</dbReference>
<dbReference type="InterPro" id="IPR001455">
    <property type="entry name" value="TusA-like"/>
</dbReference>
<sequence length="833" mass="91532">MGKKVLIVGGVAGGASAAARLRRLDESAEIIMFERGEYVSFANCGLPYYVGEVIAERKKLLVQTPENFKARFNIDVRVNSEVTRIFPDKKQVEVREKDGRTYIETYDYLILSPGASPVRPPIPGIEAENIFTVRTIPDVDRIKDFIEKAKPKRAVVVGGGFIGLEMAENLHARGIKTTIVEMLDQVLAPLDFEMAAIVHGHIRAAGVDLVLKDGVKAFINENNLTKEVELQSGRRIPADLVVLAIGVKPEVKLAKEAGLEIGERGGIRVNEKLQTSDPYIFAIGDAIEVKDFVTGQYTLIPLAGPANKQGRIVADIIAGRDAKYEGTQGTAIVKIFDCVAASTGANEKTLKRLGIPHAVSFTHPGSHAGYYPGSTAMSIKLIFDPETGKVLGAQIVGKEGVDKRIDVIASAIRRGDTVFDLQELELAYAPPFSSAKDPVNMAGYVAGNIITGDMPVIQWHEIENLDRQNTVILDVRTKAEYELGHIEGSVNIPVDELRTRLSEIPRDKEIVVYCQVGLRAYIATRILMQNGYKVKNLSGGWKTYKAAMDEKKKINDPEKESTMEHENHTSDSKDKTDIMVNGNIVKIDARGLQCPGPIVQVFQTMKTLKEGTVIEVAATDPGFLNDIRSWCETTGNELLKTEKRADAYIAYIRKGAKSEVIDNSFSSCCAPELPARSADEKTMVVFSGDLDKAIAAFIIANGAASTGKPVTMFFTFWGLNILRKDQYVPVKKGLLERMFGMMMPRGSKNLPLSKMNMLGIGPRMIRMVMRKKNISSLEELIEQARRLGVRMVACNMSMDVMGIKREELIDGVEIGGVATFLNSAEKSNMTLFI</sequence>
<dbReference type="InterPro" id="IPR032836">
    <property type="entry name" value="DsrE2-like"/>
</dbReference>
<dbReference type="InterPro" id="IPR036188">
    <property type="entry name" value="FAD/NAD-bd_sf"/>
</dbReference>
<dbReference type="CDD" id="cd01524">
    <property type="entry name" value="RHOD_Pyr_redox"/>
    <property type="match status" value="1"/>
</dbReference>
<dbReference type="SMART" id="SM00450">
    <property type="entry name" value="RHOD"/>
    <property type="match status" value="1"/>
</dbReference>
<evidence type="ECO:0000313" key="9">
    <source>
        <dbReference type="EMBL" id="KXG76018.1"/>
    </source>
</evidence>
<dbReference type="InterPro" id="IPR001763">
    <property type="entry name" value="Rhodanese-like_dom"/>
</dbReference>
<dbReference type="EMBL" id="LOED01000022">
    <property type="protein sequence ID" value="KXG76018.1"/>
    <property type="molecule type" value="Genomic_DNA"/>
</dbReference>
<reference evidence="9 10" key="1">
    <citation type="submission" date="2015-12" db="EMBL/GenBank/DDBJ databases">
        <title>Draft genome sequnece of Fervidicola ferrireducens strain Y170.</title>
        <authorList>
            <person name="Patel B.K."/>
        </authorList>
    </citation>
    <scope>NUCLEOTIDE SEQUENCE [LARGE SCALE GENOMIC DNA]</scope>
    <source>
        <strain evidence="9 10">Y170</strain>
    </source>
</reference>
<feature type="domain" description="Rhodanese" evidence="8">
    <location>
        <begin position="466"/>
        <end position="553"/>
    </location>
</feature>
<dbReference type="STRING" id="520764.AN618_16900"/>
<proteinExistence type="inferred from homology"/>
<dbReference type="Gene3D" id="3.40.250.10">
    <property type="entry name" value="Rhodanese-like domain"/>
    <property type="match status" value="1"/>
</dbReference>
<keyword evidence="6" id="KW-0676">Redox-active center</keyword>
<dbReference type="PROSITE" id="PS01148">
    <property type="entry name" value="UPF0033"/>
    <property type="match status" value="1"/>
</dbReference>
<dbReference type="Pfam" id="PF00581">
    <property type="entry name" value="Rhodanese"/>
    <property type="match status" value="1"/>
</dbReference>
<dbReference type="OrthoDB" id="9802028at2"/>
<dbReference type="InParanoid" id="A0A140L643"/>
<dbReference type="PROSITE" id="PS50206">
    <property type="entry name" value="RHODANESE_3"/>
    <property type="match status" value="1"/>
</dbReference>
<dbReference type="Gene3D" id="3.50.50.60">
    <property type="entry name" value="FAD/NAD(P)-binding domain"/>
    <property type="match status" value="2"/>
</dbReference>
<comment type="caution">
    <text evidence="9">The sequence shown here is derived from an EMBL/GenBank/DDBJ whole genome shotgun (WGS) entry which is preliminary data.</text>
</comment>
<dbReference type="InterPro" id="IPR016156">
    <property type="entry name" value="FAD/NAD-linked_Rdtase_dimer_sf"/>
</dbReference>
<evidence type="ECO:0000256" key="5">
    <source>
        <dbReference type="ARBA" id="ARBA00023002"/>
    </source>
</evidence>
<keyword evidence="3" id="KW-0285">Flavoprotein</keyword>
<dbReference type="AlphaFoldDB" id="A0A140L643"/>
<comment type="cofactor">
    <cofactor evidence="1">
        <name>FAD</name>
        <dbReference type="ChEBI" id="CHEBI:57692"/>
    </cofactor>
</comment>
<keyword evidence="5 9" id="KW-0560">Oxidoreductase</keyword>
<feature type="region of interest" description="Disordered" evidence="7">
    <location>
        <begin position="554"/>
        <end position="575"/>
    </location>
</feature>
<dbReference type="SUPFAM" id="SSF64307">
    <property type="entry name" value="SirA-like"/>
    <property type="match status" value="1"/>
</dbReference>
<organism evidence="9 10">
    <name type="scientific">Fervidicola ferrireducens</name>
    <dbReference type="NCBI Taxonomy" id="520764"/>
    <lineage>
        <taxon>Bacteria</taxon>
        <taxon>Bacillati</taxon>
        <taxon>Bacillota</taxon>
        <taxon>Clostridia</taxon>
        <taxon>Thermosediminibacterales</taxon>
        <taxon>Thermosediminibacteraceae</taxon>
        <taxon>Fervidicola</taxon>
    </lineage>
</organism>
<dbReference type="SUPFAM" id="SSF51905">
    <property type="entry name" value="FAD/NAD(P)-binding domain"/>
    <property type="match status" value="2"/>
</dbReference>
<dbReference type="Pfam" id="PF07992">
    <property type="entry name" value="Pyr_redox_2"/>
    <property type="match status" value="1"/>
</dbReference>
<evidence type="ECO:0000313" key="10">
    <source>
        <dbReference type="Proteomes" id="UP000070427"/>
    </source>
</evidence>
<evidence type="ECO:0000256" key="4">
    <source>
        <dbReference type="ARBA" id="ARBA00022827"/>
    </source>
</evidence>
<dbReference type="PANTHER" id="PTHR43429">
    <property type="entry name" value="PYRIDINE NUCLEOTIDE-DISULFIDE OXIDOREDUCTASE DOMAIN-CONTAINING"/>
    <property type="match status" value="1"/>
</dbReference>
<keyword evidence="10" id="KW-1185">Reference proteome</keyword>
<dbReference type="Proteomes" id="UP000070427">
    <property type="component" value="Unassembled WGS sequence"/>
</dbReference>
<dbReference type="EC" id="1.8.1.14" evidence="9"/>
<dbReference type="Gene3D" id="3.30.110.40">
    <property type="entry name" value="TusA-like domain"/>
    <property type="match status" value="1"/>
</dbReference>
<dbReference type="SUPFAM" id="SSF55424">
    <property type="entry name" value="FAD/NAD-linked reductases, dimerisation (C-terminal) domain"/>
    <property type="match status" value="1"/>
</dbReference>
<accession>A0A140L643</accession>
<dbReference type="InterPro" id="IPR036873">
    <property type="entry name" value="Rhodanese-like_dom_sf"/>
</dbReference>
<evidence type="ECO:0000256" key="6">
    <source>
        <dbReference type="ARBA" id="ARBA00023284"/>
    </source>
</evidence>
<keyword evidence="4" id="KW-0274">FAD</keyword>
<evidence type="ECO:0000256" key="3">
    <source>
        <dbReference type="ARBA" id="ARBA00022630"/>
    </source>
</evidence>
<dbReference type="SUPFAM" id="SSF52821">
    <property type="entry name" value="Rhodanese/Cell cycle control phosphatase"/>
    <property type="match status" value="1"/>
</dbReference>
<dbReference type="Pfam" id="PF13686">
    <property type="entry name" value="DrsE_2"/>
    <property type="match status" value="1"/>
</dbReference>
<dbReference type="InterPro" id="IPR004099">
    <property type="entry name" value="Pyr_nucl-diS_OxRdtase_dimer"/>
</dbReference>
<protein>
    <submittedName>
        <fullName evidence="9">Coenzyme A disulfide reductase</fullName>
        <ecNumber evidence="9">1.8.1.14</ecNumber>
    </submittedName>
</protein>
<dbReference type="InterPro" id="IPR036868">
    <property type="entry name" value="TusA-like_sf"/>
</dbReference>
<dbReference type="Gene3D" id="3.40.1260.10">
    <property type="entry name" value="DsrEFH-like"/>
    <property type="match status" value="1"/>
</dbReference>
<dbReference type="GO" id="GO:0050451">
    <property type="term" value="F:CoA-disulfide reductase (NADPH) activity"/>
    <property type="evidence" value="ECO:0007669"/>
    <property type="project" value="UniProtKB-EC"/>
</dbReference>
<evidence type="ECO:0000256" key="7">
    <source>
        <dbReference type="SAM" id="MobiDB-lite"/>
    </source>
</evidence>
<dbReference type="PATRIC" id="fig|520764.3.peg.1817"/>
<evidence type="ECO:0000259" key="8">
    <source>
        <dbReference type="PROSITE" id="PS50206"/>
    </source>
</evidence>
<dbReference type="PRINTS" id="PR00411">
    <property type="entry name" value="PNDRDTASEI"/>
</dbReference>
<dbReference type="Pfam" id="PF02852">
    <property type="entry name" value="Pyr_redox_dim"/>
    <property type="match status" value="1"/>
</dbReference>
<dbReference type="Pfam" id="PF01206">
    <property type="entry name" value="TusA"/>
    <property type="match status" value="1"/>
</dbReference>
<name>A0A140L643_9FIRM</name>